<dbReference type="AlphaFoldDB" id="A4WW29"/>
<name>A4WW29_CERS5</name>
<sequence length="163" mass="16792" precursor="true">MYGKTFAAALLGAALTLPALASADEPTIKSIDVETSLSDLSNAEAAAHWSSLDTDLETAIAALLVGRLADEGMDIKIDMNEVALANFVEAAVGAESTMAGTVNVIDLSNNTNFKTFDLTVTMAQAAPLLPPDTDIAVIAPTSGEVYSAMVATFAAAVVDRIDN</sequence>
<evidence type="ECO:0000256" key="1">
    <source>
        <dbReference type="SAM" id="SignalP"/>
    </source>
</evidence>
<feature type="signal peptide" evidence="1">
    <location>
        <begin position="1"/>
        <end position="23"/>
    </location>
</feature>
<keyword evidence="1" id="KW-0732">Signal</keyword>
<dbReference type="KEGG" id="rsq:Rsph17025_2706"/>
<evidence type="ECO:0000313" key="2">
    <source>
        <dbReference type="EMBL" id="ABP71593.1"/>
    </source>
</evidence>
<organism evidence="2">
    <name type="scientific">Cereibacter sphaeroides (strain ATCC 17025 / ATH 2.4.3)</name>
    <name type="common">Rhodobacter sphaeroides</name>
    <dbReference type="NCBI Taxonomy" id="349102"/>
    <lineage>
        <taxon>Bacteria</taxon>
        <taxon>Pseudomonadati</taxon>
        <taxon>Pseudomonadota</taxon>
        <taxon>Alphaproteobacteria</taxon>
        <taxon>Rhodobacterales</taxon>
        <taxon>Paracoccaceae</taxon>
        <taxon>Cereibacter</taxon>
    </lineage>
</organism>
<dbReference type="eggNOG" id="ENOG502ZSNZ">
    <property type="taxonomic scope" value="Bacteria"/>
</dbReference>
<feature type="chain" id="PRO_5002675069" evidence="1">
    <location>
        <begin position="24"/>
        <end position="163"/>
    </location>
</feature>
<accession>A4WW29</accession>
<proteinExistence type="predicted"/>
<dbReference type="BioCyc" id="RSPH349102:G1G8M-2786-MONOMER"/>
<reference evidence="2" key="1">
    <citation type="submission" date="2007-04" db="EMBL/GenBank/DDBJ databases">
        <title>Complete sequence of chromosome of Rhodobacter sphaeroides ATCC 17025.</title>
        <authorList>
            <consortium name="US DOE Joint Genome Institute"/>
            <person name="Copeland A."/>
            <person name="Lucas S."/>
            <person name="Lapidus A."/>
            <person name="Barry K."/>
            <person name="Detter J.C."/>
            <person name="Glavina del Rio T."/>
            <person name="Hammon N."/>
            <person name="Israni S."/>
            <person name="Dalin E."/>
            <person name="Tice H."/>
            <person name="Pitluck S."/>
            <person name="Chertkov O."/>
            <person name="Brettin T."/>
            <person name="Bruce D."/>
            <person name="Han C."/>
            <person name="Schmutz J."/>
            <person name="Larimer F."/>
            <person name="Land M."/>
            <person name="Hauser L."/>
            <person name="Kyrpides N."/>
            <person name="Kim E."/>
            <person name="Richardson P."/>
            <person name="Mackenzie C."/>
            <person name="Choudhary M."/>
            <person name="Donohue T.J."/>
            <person name="Kaplan S."/>
        </authorList>
    </citation>
    <scope>NUCLEOTIDE SEQUENCE [LARGE SCALE GENOMIC DNA]</scope>
    <source>
        <strain evidence="2">ATCC 17025</strain>
    </source>
</reference>
<dbReference type="EMBL" id="CP000661">
    <property type="protein sequence ID" value="ABP71593.1"/>
    <property type="molecule type" value="Genomic_DNA"/>
</dbReference>
<dbReference type="HOGENOM" id="CLU_126568_0_0_5"/>
<protein>
    <submittedName>
        <fullName evidence="2">Uncharacterized protein</fullName>
    </submittedName>
</protein>
<gene>
    <name evidence="2" type="ordered locus">Rsph17025_2706</name>
</gene>